<evidence type="ECO:0000259" key="1">
    <source>
        <dbReference type="Pfam" id="PF18899"/>
    </source>
</evidence>
<dbReference type="RefSeq" id="WP_379708938.1">
    <property type="nucleotide sequence ID" value="NZ_JBHTBS010000001.1"/>
</dbReference>
<protein>
    <submittedName>
        <fullName evidence="2">DUF5655 domain-containing protein</fullName>
    </submittedName>
</protein>
<proteinExistence type="predicted"/>
<dbReference type="InterPro" id="IPR043714">
    <property type="entry name" value="DUF5655"/>
</dbReference>
<dbReference type="EMBL" id="JBHTBS010000001">
    <property type="protein sequence ID" value="MFC7336130.1"/>
    <property type="molecule type" value="Genomic_DNA"/>
</dbReference>
<evidence type="ECO:0000313" key="3">
    <source>
        <dbReference type="Proteomes" id="UP001596472"/>
    </source>
</evidence>
<comment type="caution">
    <text evidence="2">The sequence shown here is derived from an EMBL/GenBank/DDBJ whole genome shotgun (WGS) entry which is preliminary data.</text>
</comment>
<sequence length="306" mass="34244">MSDIRLFRLDQGKASAIEGSASRLEKPLQTLIEQNLDPLLGIRFVASEYSTGKTHAGRIDTLGLDENHCPVILEYKRSSSENVINQGLFYLDWLMDHQAEFKLLVLEQFGMEAAAAIDWSAPRLICIAADFTKYDGHAVQQINRNIELIRYRRFGADLLLLELANAVSAATPLEVPAAEDKTVKTVSTDKTVAQWLADLPPGIAEIFGELESYLRSLGDDVQRKDLKLYIAFKRLRNFATVVFQNKVLRIYVNLNPDEHPHVEGFTRDVRSIGHWGTGDLELLIQSLADLEKAKPYLNAAYGGESA</sequence>
<reference evidence="3" key="1">
    <citation type="journal article" date="2019" name="Int. J. Syst. Evol. Microbiol.">
        <title>The Global Catalogue of Microorganisms (GCM) 10K type strain sequencing project: providing services to taxonomists for standard genome sequencing and annotation.</title>
        <authorList>
            <consortium name="The Broad Institute Genomics Platform"/>
            <consortium name="The Broad Institute Genome Sequencing Center for Infectious Disease"/>
            <person name="Wu L."/>
            <person name="Ma J."/>
        </authorList>
    </citation>
    <scope>NUCLEOTIDE SEQUENCE [LARGE SCALE GENOMIC DNA]</scope>
    <source>
        <strain evidence="3">CGMCC 4.1467</strain>
    </source>
</reference>
<gene>
    <name evidence="2" type="ORF">ACFQY0_02985</name>
</gene>
<dbReference type="Pfam" id="PF18899">
    <property type="entry name" value="DUF5655"/>
    <property type="match status" value="1"/>
</dbReference>
<accession>A0ABW2L3H9</accession>
<dbReference type="Proteomes" id="UP001596472">
    <property type="component" value="Unassembled WGS sequence"/>
</dbReference>
<dbReference type="Gene3D" id="3.40.1350.10">
    <property type="match status" value="1"/>
</dbReference>
<organism evidence="2 3">
    <name type="scientific">Haloferula chungangensis</name>
    <dbReference type="NCBI Taxonomy" id="1048331"/>
    <lineage>
        <taxon>Bacteria</taxon>
        <taxon>Pseudomonadati</taxon>
        <taxon>Verrucomicrobiota</taxon>
        <taxon>Verrucomicrobiia</taxon>
        <taxon>Verrucomicrobiales</taxon>
        <taxon>Verrucomicrobiaceae</taxon>
        <taxon>Haloferula</taxon>
    </lineage>
</organism>
<feature type="domain" description="DUF5655" evidence="1">
    <location>
        <begin position="200"/>
        <end position="301"/>
    </location>
</feature>
<dbReference type="InterPro" id="IPR011856">
    <property type="entry name" value="tRNA_endonuc-like_dom_sf"/>
</dbReference>
<name>A0ABW2L3H9_9BACT</name>
<keyword evidence="3" id="KW-1185">Reference proteome</keyword>
<evidence type="ECO:0000313" key="2">
    <source>
        <dbReference type="EMBL" id="MFC7336130.1"/>
    </source>
</evidence>